<proteinExistence type="predicted"/>
<dbReference type="Proteomes" id="UP001458880">
    <property type="component" value="Unassembled WGS sequence"/>
</dbReference>
<dbReference type="EMBL" id="JASPKY010000293">
    <property type="protein sequence ID" value="KAK9710457.1"/>
    <property type="molecule type" value="Genomic_DNA"/>
</dbReference>
<evidence type="ECO:0000313" key="2">
    <source>
        <dbReference type="Proteomes" id="UP001458880"/>
    </source>
</evidence>
<dbReference type="PANTHER" id="PTHR44809:SF1">
    <property type="entry name" value="PROTEIN O-MANNOSYL-TRANSFERASE TMTC1"/>
    <property type="match status" value="1"/>
</dbReference>
<organism evidence="1 2">
    <name type="scientific">Popillia japonica</name>
    <name type="common">Japanese beetle</name>
    <dbReference type="NCBI Taxonomy" id="7064"/>
    <lineage>
        <taxon>Eukaryota</taxon>
        <taxon>Metazoa</taxon>
        <taxon>Ecdysozoa</taxon>
        <taxon>Arthropoda</taxon>
        <taxon>Hexapoda</taxon>
        <taxon>Insecta</taxon>
        <taxon>Pterygota</taxon>
        <taxon>Neoptera</taxon>
        <taxon>Endopterygota</taxon>
        <taxon>Coleoptera</taxon>
        <taxon>Polyphaga</taxon>
        <taxon>Scarabaeiformia</taxon>
        <taxon>Scarabaeidae</taxon>
        <taxon>Rutelinae</taxon>
        <taxon>Popillia</taxon>
    </lineage>
</organism>
<dbReference type="InterPro" id="IPR052943">
    <property type="entry name" value="TMTC_O-mannosyl-trnsfr"/>
</dbReference>
<dbReference type="EMBL" id="JASPKY010000293">
    <property type="protein sequence ID" value="KAK9710456.1"/>
    <property type="molecule type" value="Genomic_DNA"/>
</dbReference>
<reference evidence="1" key="1">
    <citation type="submission" date="2023-05" db="EMBL/GenBank/DDBJ databases">
        <authorList>
            <person name="Nardi F."/>
            <person name="Carapelli A."/>
            <person name="Cucini C."/>
        </authorList>
    </citation>
    <scope>NUCLEOTIDE SEQUENCE</scope>
    <source>
        <strain evidence="1">DMR45628</strain>
        <tissue evidence="1">Testes</tissue>
    </source>
</reference>
<accession>A0AAW1K0M3</accession>
<gene>
    <name evidence="1" type="ORF">QE152_g26045</name>
</gene>
<dbReference type="PANTHER" id="PTHR44809">
    <property type="match status" value="1"/>
</dbReference>
<comment type="caution">
    <text evidence="1">The sequence shown here is derived from an EMBL/GenBank/DDBJ whole genome shotgun (WGS) entry which is preliminary data.</text>
</comment>
<reference evidence="1 2" key="2">
    <citation type="journal article" date="2024" name="BMC Genomics">
        <title>De novo assembly and annotation of Popillia japonica's genome with initial clues to its potential as an invasive pest.</title>
        <authorList>
            <person name="Cucini C."/>
            <person name="Boschi S."/>
            <person name="Funari R."/>
            <person name="Cardaioli E."/>
            <person name="Iannotti N."/>
            <person name="Marturano G."/>
            <person name="Paoli F."/>
            <person name="Bruttini M."/>
            <person name="Carapelli A."/>
            <person name="Frati F."/>
            <person name="Nardi F."/>
        </authorList>
    </citation>
    <scope>NUCLEOTIDE SEQUENCE [LARGE SCALE GENOMIC DNA]</scope>
    <source>
        <strain evidence="1">DMR45628</strain>
    </source>
</reference>
<dbReference type="AlphaFoldDB" id="A0AAW1K0M3"/>
<protein>
    <submittedName>
        <fullName evidence="1">Uncharacterized protein</fullName>
    </submittedName>
</protein>
<sequence>MLFESVEKIRFIPDVINVDFVESGWGIMTWGMWTATANYLCFGLQATWFHTTNVALHAVACILFTKVCLCVAGLKPPFATLGGLLFASHPIHTEAVTRLLQEFQDPLQ</sequence>
<name>A0AAW1K0M3_POPJA</name>
<evidence type="ECO:0000313" key="1">
    <source>
        <dbReference type="EMBL" id="KAK9710457.1"/>
    </source>
</evidence>
<keyword evidence="2" id="KW-1185">Reference proteome</keyword>